<evidence type="ECO:0000313" key="1">
    <source>
        <dbReference type="EMBL" id="UUP12403.1"/>
    </source>
</evidence>
<keyword evidence="2" id="KW-1185">Reference proteome</keyword>
<protein>
    <recommendedName>
        <fullName evidence="3">DUF3558 domain-containing protein</fullName>
    </recommendedName>
</protein>
<accession>A0ABY5M6S8</accession>
<proteinExistence type="predicted"/>
<dbReference type="PROSITE" id="PS51257">
    <property type="entry name" value="PROKAR_LIPOPROTEIN"/>
    <property type="match status" value="1"/>
</dbReference>
<organism evidence="1 2">
    <name type="scientific">Aeromicrobium wangtongii</name>
    <dbReference type="NCBI Taxonomy" id="2969247"/>
    <lineage>
        <taxon>Bacteria</taxon>
        <taxon>Bacillati</taxon>
        <taxon>Actinomycetota</taxon>
        <taxon>Actinomycetes</taxon>
        <taxon>Propionibacteriales</taxon>
        <taxon>Nocardioidaceae</taxon>
        <taxon>Aeromicrobium</taxon>
    </lineage>
</organism>
<dbReference type="EMBL" id="CP102173">
    <property type="protein sequence ID" value="UUP12403.1"/>
    <property type="molecule type" value="Genomic_DNA"/>
</dbReference>
<sequence>MRRLVSIVTICVLALAGACGTDSEDGGDGGNGGDRSQTSGDAGLDVCSLVSDDTVKDLQARSADEQSKPHEGLMRGAELFVECRINTGVDVGFAVRAAPGGPGLETLVEAAQPLDGIGDQAYIGDNSYDGVRIAARVGDHELIVNSDAYIGSSGDGISRDDMIAVAKEVASALGQEKPGAVRLPEACPPPSDPQVQKAVGATLVARGSASGNSWVECNYVSDARTLTLAAVAATGKFSAIAGGPDTLVEVDGDQAQFDTAGGINLNVGDTCVLRAESSPLGWAPADQRPESERREEAIELVRYVKESIGCP</sequence>
<name>A0ABY5M6S8_9ACTN</name>
<reference evidence="1 2" key="1">
    <citation type="submission" date="2022-08" db="EMBL/GenBank/DDBJ databases">
        <title>novel species in genus Aeromicrobium.</title>
        <authorList>
            <person name="Ye L."/>
        </authorList>
    </citation>
    <scope>NUCLEOTIDE SEQUENCE [LARGE SCALE GENOMIC DNA]</scope>
    <source>
        <strain evidence="2">zg-Y1379</strain>
    </source>
</reference>
<evidence type="ECO:0000313" key="2">
    <source>
        <dbReference type="Proteomes" id="UP001316184"/>
    </source>
</evidence>
<dbReference type="Proteomes" id="UP001316184">
    <property type="component" value="Chromosome"/>
</dbReference>
<gene>
    <name evidence="1" type="ORF">NQV15_11110</name>
</gene>
<dbReference type="RefSeq" id="WP_232399923.1">
    <property type="nucleotide sequence ID" value="NZ_CP102173.1"/>
</dbReference>
<evidence type="ECO:0008006" key="3">
    <source>
        <dbReference type="Google" id="ProtNLM"/>
    </source>
</evidence>